<dbReference type="AlphaFoldDB" id="A0A443QVJ3"/>
<feature type="active site" description="Nucleophile" evidence="2">
    <location>
        <position position="175"/>
    </location>
</feature>
<gene>
    <name evidence="4" type="ORF">B4U79_04040</name>
</gene>
<dbReference type="GO" id="GO:0004298">
    <property type="term" value="F:threonine-type endopeptidase activity"/>
    <property type="evidence" value="ECO:0007669"/>
    <property type="project" value="InterPro"/>
</dbReference>
<dbReference type="InterPro" id="IPR037464">
    <property type="entry name" value="Taspase1"/>
</dbReference>
<dbReference type="EMBL" id="NCKU01003734">
    <property type="protein sequence ID" value="RWS07011.1"/>
    <property type="molecule type" value="Genomic_DNA"/>
</dbReference>
<keyword evidence="5" id="KW-1185">Reference proteome</keyword>
<dbReference type="Pfam" id="PF01112">
    <property type="entry name" value="Asparaginase_2"/>
    <property type="match status" value="1"/>
</dbReference>
<evidence type="ECO:0000256" key="3">
    <source>
        <dbReference type="PIRSR" id="PIRSR600246-3"/>
    </source>
</evidence>
<dbReference type="GO" id="GO:0051604">
    <property type="term" value="P:protein maturation"/>
    <property type="evidence" value="ECO:0007669"/>
    <property type="project" value="TreeGrafter"/>
</dbReference>
<dbReference type="Proteomes" id="UP000285301">
    <property type="component" value="Unassembled WGS sequence"/>
</dbReference>
<sequence length="342" mass="36624">MEFIAVHSGAGFQSESKQSKYLNACKEACSNGMQLLINGKSAIDAVVEAISTLEDNQITNAGLGSNLCNNGTVECDASIMDGKSLNWAAVGALSGVKNPIKVTKLMLSEQLKEQPFGLIAPNILVGEGAKRWSIERGCELSDNLVTEGAKATYNKYKRKIEGSDPIEVKARRLDTVGAIAIDAAGNLAAGVSSGGILLKNPGRVGQAAMYGSGIWAQDNVAVTTSGVGEYLVKTLFARECASQLLTIDDRLNVEKIHNVFVNNFIESPFLKSVNGVKSAGVICAHLDQSKSIIEFLWAHNTPTMSIAYCCRNSQPKTIFSKLPEKTEMFIQSIPFKINSAIT</sequence>
<dbReference type="PANTHER" id="PTHR10188:SF8">
    <property type="entry name" value="THREONINE ASPARTASE 1"/>
    <property type="match status" value="1"/>
</dbReference>
<dbReference type="Gene3D" id="3.60.20.30">
    <property type="entry name" value="(Glycosyl)asparaginase"/>
    <property type="match status" value="1"/>
</dbReference>
<evidence type="ECO:0000313" key="5">
    <source>
        <dbReference type="Proteomes" id="UP000285301"/>
    </source>
</evidence>
<dbReference type="GO" id="GO:0005737">
    <property type="term" value="C:cytoplasm"/>
    <property type="evidence" value="ECO:0007669"/>
    <property type="project" value="TreeGrafter"/>
</dbReference>
<dbReference type="CDD" id="cd04514">
    <property type="entry name" value="Taspase1_like"/>
    <property type="match status" value="1"/>
</dbReference>
<dbReference type="SUPFAM" id="SSF56235">
    <property type="entry name" value="N-terminal nucleophile aminohydrolases (Ntn hydrolases)"/>
    <property type="match status" value="1"/>
</dbReference>
<dbReference type="OrthoDB" id="77601at2759"/>
<organism evidence="4 5">
    <name type="scientific">Dinothrombium tinctorium</name>
    <dbReference type="NCBI Taxonomy" id="1965070"/>
    <lineage>
        <taxon>Eukaryota</taxon>
        <taxon>Metazoa</taxon>
        <taxon>Ecdysozoa</taxon>
        <taxon>Arthropoda</taxon>
        <taxon>Chelicerata</taxon>
        <taxon>Arachnida</taxon>
        <taxon>Acari</taxon>
        <taxon>Acariformes</taxon>
        <taxon>Trombidiformes</taxon>
        <taxon>Prostigmata</taxon>
        <taxon>Anystina</taxon>
        <taxon>Parasitengona</taxon>
        <taxon>Trombidioidea</taxon>
        <taxon>Trombidiidae</taxon>
        <taxon>Dinothrombium</taxon>
    </lineage>
</organism>
<accession>A0A443QVJ3</accession>
<dbReference type="InterPro" id="IPR029055">
    <property type="entry name" value="Ntn_hydrolases_N"/>
</dbReference>
<comment type="similarity">
    <text evidence="1">Belongs to the Ntn-hydrolase family.</text>
</comment>
<protein>
    <submittedName>
        <fullName evidence="4">Threonine aspartase 1-like isoform X1</fullName>
    </submittedName>
</protein>
<feature type="site" description="Cleavage; by autolysis" evidence="3">
    <location>
        <begin position="174"/>
        <end position="175"/>
    </location>
</feature>
<evidence type="ECO:0000313" key="4">
    <source>
        <dbReference type="EMBL" id="RWS07011.1"/>
    </source>
</evidence>
<dbReference type="STRING" id="1965070.A0A443QVJ3"/>
<evidence type="ECO:0000256" key="2">
    <source>
        <dbReference type="PIRSR" id="PIRSR600246-1"/>
    </source>
</evidence>
<proteinExistence type="inferred from homology"/>
<reference evidence="4 5" key="1">
    <citation type="journal article" date="2018" name="Gigascience">
        <title>Genomes of trombidid mites reveal novel predicted allergens and laterally-transferred genes associated with secondary metabolism.</title>
        <authorList>
            <person name="Dong X."/>
            <person name="Chaisiri K."/>
            <person name="Xia D."/>
            <person name="Armstrong S.D."/>
            <person name="Fang Y."/>
            <person name="Donnelly M.J."/>
            <person name="Kadowaki T."/>
            <person name="McGarry J.W."/>
            <person name="Darby A.C."/>
            <person name="Makepeace B.L."/>
        </authorList>
    </citation>
    <scope>NUCLEOTIDE SEQUENCE [LARGE SCALE GENOMIC DNA]</scope>
    <source>
        <strain evidence="4">UoL-WK</strain>
    </source>
</reference>
<dbReference type="InterPro" id="IPR000246">
    <property type="entry name" value="Peptidase_T2"/>
</dbReference>
<comment type="caution">
    <text evidence="4">The sequence shown here is derived from an EMBL/GenBank/DDBJ whole genome shotgun (WGS) entry which is preliminary data.</text>
</comment>
<evidence type="ECO:0000256" key="1">
    <source>
        <dbReference type="ARBA" id="ARBA00010872"/>
    </source>
</evidence>
<dbReference type="PANTHER" id="PTHR10188">
    <property type="entry name" value="L-ASPARAGINASE"/>
    <property type="match status" value="1"/>
</dbReference>
<name>A0A443QVJ3_9ACAR</name>